<keyword evidence="2" id="KW-1185">Reference proteome</keyword>
<proteinExistence type="predicted"/>
<accession>A0AAJ7RKT6</accession>
<feature type="region of interest" description="Disordered" evidence="1">
    <location>
        <begin position="165"/>
        <end position="187"/>
    </location>
</feature>
<protein>
    <submittedName>
        <fullName evidence="3">Uncharacterized protein LOC107269653 isoform X1</fullName>
    </submittedName>
</protein>
<reference evidence="3" key="1">
    <citation type="submission" date="2025-08" db="UniProtKB">
        <authorList>
            <consortium name="RefSeq"/>
        </authorList>
    </citation>
    <scope>IDENTIFICATION</scope>
</reference>
<sequence>MKNQGLELVLARYRKQYLFHQHHLAPASVVVSNIAQDEDTVEKTAELQIPSEDTESSSSSSSSIVMSSIPKPSEILSDNPVRAMMYRRARGIKADGAVAGPSYQLDNDIDRAIAERDNDLSMSEADVILHAPMEHEAMSVDENDERRAARQFDIWFQHLMESDSDVQRGAGRPRGAPTNESFGDVQPPGVRIFITQDAARYFKRFKLQGRETTMQMRQPPSGVNVTEWLEGAFRDLLTHLTRYCEGSDYAGISFTANSSAHGPVWLDNERH</sequence>
<dbReference type="AlphaFoldDB" id="A0AAJ7RKT6"/>
<dbReference type="RefSeq" id="XP_024942733.1">
    <property type="nucleotide sequence ID" value="XM_025086965.1"/>
</dbReference>
<evidence type="ECO:0000313" key="2">
    <source>
        <dbReference type="Proteomes" id="UP000694920"/>
    </source>
</evidence>
<dbReference type="KEGG" id="ccin:107269653"/>
<evidence type="ECO:0000313" key="3">
    <source>
        <dbReference type="RefSeq" id="XP_024942733.1"/>
    </source>
</evidence>
<gene>
    <name evidence="3" type="primary">LOC107269653</name>
</gene>
<feature type="region of interest" description="Disordered" evidence="1">
    <location>
        <begin position="41"/>
        <end position="71"/>
    </location>
</feature>
<evidence type="ECO:0000256" key="1">
    <source>
        <dbReference type="SAM" id="MobiDB-lite"/>
    </source>
</evidence>
<dbReference type="GeneID" id="107269653"/>
<dbReference type="Proteomes" id="UP000694920">
    <property type="component" value="Unplaced"/>
</dbReference>
<organism evidence="2 3">
    <name type="scientific">Cephus cinctus</name>
    <name type="common">Wheat stem sawfly</name>
    <dbReference type="NCBI Taxonomy" id="211228"/>
    <lineage>
        <taxon>Eukaryota</taxon>
        <taxon>Metazoa</taxon>
        <taxon>Ecdysozoa</taxon>
        <taxon>Arthropoda</taxon>
        <taxon>Hexapoda</taxon>
        <taxon>Insecta</taxon>
        <taxon>Pterygota</taxon>
        <taxon>Neoptera</taxon>
        <taxon>Endopterygota</taxon>
        <taxon>Hymenoptera</taxon>
        <taxon>Cephoidea</taxon>
        <taxon>Cephidae</taxon>
        <taxon>Cephus</taxon>
    </lineage>
</organism>
<feature type="compositionally biased region" description="Low complexity" evidence="1">
    <location>
        <begin position="56"/>
        <end position="71"/>
    </location>
</feature>
<name>A0AAJ7RKT6_CEPCN</name>